<dbReference type="SMART" id="SM00530">
    <property type="entry name" value="HTH_XRE"/>
    <property type="match status" value="1"/>
</dbReference>
<dbReference type="Proteomes" id="UP001317742">
    <property type="component" value="Chromosome"/>
</dbReference>
<dbReference type="RefSeq" id="WP_281761351.1">
    <property type="nucleotide sequence ID" value="NZ_AP026709.1"/>
</dbReference>
<gene>
    <name evidence="5" type="ORF">SYK_32210</name>
</gene>
<dbReference type="SUPFAM" id="SSF47413">
    <property type="entry name" value="lambda repressor-like DNA-binding domains"/>
    <property type="match status" value="1"/>
</dbReference>
<keyword evidence="2" id="KW-0238">DNA-binding</keyword>
<dbReference type="Gene3D" id="1.10.260.40">
    <property type="entry name" value="lambda repressor-like DNA-binding domains"/>
    <property type="match status" value="1"/>
</dbReference>
<dbReference type="InterPro" id="IPR010982">
    <property type="entry name" value="Lambda_DNA-bd_dom_sf"/>
</dbReference>
<dbReference type="PROSITE" id="PS50943">
    <property type="entry name" value="HTH_CROC1"/>
    <property type="match status" value="1"/>
</dbReference>
<organism evidence="5 6">
    <name type="scientific">Pseudodesulfovibrio nedwellii</name>
    <dbReference type="NCBI Taxonomy" id="2973072"/>
    <lineage>
        <taxon>Bacteria</taxon>
        <taxon>Pseudomonadati</taxon>
        <taxon>Thermodesulfobacteriota</taxon>
        <taxon>Desulfovibrionia</taxon>
        <taxon>Desulfovibrionales</taxon>
        <taxon>Desulfovibrionaceae</taxon>
    </lineage>
</organism>
<proteinExistence type="predicted"/>
<dbReference type="EMBL" id="AP026709">
    <property type="protein sequence ID" value="BDQ38861.1"/>
    <property type="molecule type" value="Genomic_DNA"/>
</dbReference>
<keyword evidence="1" id="KW-0805">Transcription regulation</keyword>
<sequence length="108" mass="11939">MDDILLKLGKRIKELRTKEGLSQSKLAELAGLNDKYLGEVERGSNNIFIKNLAQIAAGLDVDTHELLASSHERIIDREAITQKLHKTIESASDEELCAIYGFASDIVS</sequence>
<protein>
    <recommendedName>
        <fullName evidence="4">HTH cro/C1-type domain-containing protein</fullName>
    </recommendedName>
</protein>
<dbReference type="InterPro" id="IPR050807">
    <property type="entry name" value="TransReg_Diox_bact_type"/>
</dbReference>
<accession>A0ABM8B4W2</accession>
<keyword evidence="3" id="KW-0804">Transcription</keyword>
<evidence type="ECO:0000313" key="5">
    <source>
        <dbReference type="EMBL" id="BDQ38861.1"/>
    </source>
</evidence>
<evidence type="ECO:0000256" key="1">
    <source>
        <dbReference type="ARBA" id="ARBA00023015"/>
    </source>
</evidence>
<dbReference type="Pfam" id="PF01381">
    <property type="entry name" value="HTH_3"/>
    <property type="match status" value="1"/>
</dbReference>
<reference evidence="5 6" key="1">
    <citation type="submission" date="2022-08" db="EMBL/GenBank/DDBJ databases">
        <title>Genome Sequence of the sulphate-reducing bacterium, Pseudodesulfovibrio sp. SYK.</title>
        <authorList>
            <person name="Kondo R."/>
            <person name="Kataoka T."/>
        </authorList>
    </citation>
    <scope>NUCLEOTIDE SEQUENCE [LARGE SCALE GENOMIC DNA]</scope>
    <source>
        <strain evidence="5 6">SYK</strain>
    </source>
</reference>
<evidence type="ECO:0000313" key="6">
    <source>
        <dbReference type="Proteomes" id="UP001317742"/>
    </source>
</evidence>
<dbReference type="PANTHER" id="PTHR46797:SF23">
    <property type="entry name" value="HTH-TYPE TRANSCRIPTIONAL REGULATOR SUTR"/>
    <property type="match status" value="1"/>
</dbReference>
<feature type="domain" description="HTH cro/C1-type" evidence="4">
    <location>
        <begin position="12"/>
        <end position="66"/>
    </location>
</feature>
<name>A0ABM8B4W2_9BACT</name>
<dbReference type="CDD" id="cd00093">
    <property type="entry name" value="HTH_XRE"/>
    <property type="match status" value="1"/>
</dbReference>
<dbReference type="PANTHER" id="PTHR46797">
    <property type="entry name" value="HTH-TYPE TRANSCRIPTIONAL REGULATOR"/>
    <property type="match status" value="1"/>
</dbReference>
<evidence type="ECO:0000259" key="4">
    <source>
        <dbReference type="PROSITE" id="PS50943"/>
    </source>
</evidence>
<evidence type="ECO:0000256" key="2">
    <source>
        <dbReference type="ARBA" id="ARBA00023125"/>
    </source>
</evidence>
<evidence type="ECO:0000256" key="3">
    <source>
        <dbReference type="ARBA" id="ARBA00023163"/>
    </source>
</evidence>
<dbReference type="InterPro" id="IPR001387">
    <property type="entry name" value="Cro/C1-type_HTH"/>
</dbReference>
<keyword evidence="6" id="KW-1185">Reference proteome</keyword>